<dbReference type="Proteomes" id="UP000251120">
    <property type="component" value="Chromosome"/>
</dbReference>
<dbReference type="PANTHER" id="PTHR10520">
    <property type="entry name" value="TRIFUNCTIONAL PURINE BIOSYNTHETIC PROTEIN ADENOSINE-3-RELATED"/>
    <property type="match status" value="1"/>
</dbReference>
<dbReference type="SUPFAM" id="SSF55326">
    <property type="entry name" value="PurM N-terminal domain-like"/>
    <property type="match status" value="1"/>
</dbReference>
<evidence type="ECO:0000313" key="21">
    <source>
        <dbReference type="Proteomes" id="UP000681131"/>
    </source>
</evidence>
<dbReference type="GO" id="GO:0004637">
    <property type="term" value="F:phosphoribosylamine-glycine ligase activity"/>
    <property type="evidence" value="ECO:0007669"/>
    <property type="project" value="TreeGrafter"/>
</dbReference>
<evidence type="ECO:0000313" key="18">
    <source>
        <dbReference type="EMBL" id="AXA33409.1"/>
    </source>
</evidence>
<dbReference type="EMBL" id="CP043424">
    <property type="protein sequence ID" value="QIW11637.1"/>
    <property type="molecule type" value="Genomic_DNA"/>
</dbReference>
<evidence type="ECO:0000256" key="1">
    <source>
        <dbReference type="ARBA" id="ARBA00004496"/>
    </source>
</evidence>
<keyword evidence="9 15" id="KW-0658">Purine biosynthesis</keyword>
<evidence type="ECO:0000256" key="11">
    <source>
        <dbReference type="ARBA" id="ARBA00031908"/>
    </source>
</evidence>
<dbReference type="GO" id="GO:0005829">
    <property type="term" value="C:cytosol"/>
    <property type="evidence" value="ECO:0007669"/>
    <property type="project" value="TreeGrafter"/>
</dbReference>
<comment type="catalytic activity">
    <reaction evidence="14 15">
        <text>2-formamido-N(1)-(5-O-phospho-beta-D-ribosyl)acetamidine + ATP = 5-amino-1-(5-phospho-beta-D-ribosyl)imidazole + ADP + phosphate + H(+)</text>
        <dbReference type="Rhea" id="RHEA:23032"/>
        <dbReference type="ChEBI" id="CHEBI:15378"/>
        <dbReference type="ChEBI" id="CHEBI:30616"/>
        <dbReference type="ChEBI" id="CHEBI:43474"/>
        <dbReference type="ChEBI" id="CHEBI:137981"/>
        <dbReference type="ChEBI" id="CHEBI:147287"/>
        <dbReference type="ChEBI" id="CHEBI:456216"/>
        <dbReference type="EC" id="6.3.3.1"/>
    </reaction>
</comment>
<organism evidence="18 20">
    <name type="scientific">Francisella adeliensis</name>
    <dbReference type="NCBI Taxonomy" id="2007306"/>
    <lineage>
        <taxon>Bacteria</taxon>
        <taxon>Pseudomonadati</taxon>
        <taxon>Pseudomonadota</taxon>
        <taxon>Gammaproteobacteria</taxon>
        <taxon>Thiotrichales</taxon>
        <taxon>Francisellaceae</taxon>
        <taxon>Francisella</taxon>
    </lineage>
</organism>
<dbReference type="SUPFAM" id="SSF56042">
    <property type="entry name" value="PurM C-terminal domain-like"/>
    <property type="match status" value="1"/>
</dbReference>
<gene>
    <name evidence="15" type="primary">purM</name>
    <name evidence="18" type="ORF">CDH04_02810</name>
    <name evidence="19" type="ORF">FZC43_02810</name>
</gene>
<dbReference type="UniPathway" id="UPA00074">
    <property type="reaction ID" value="UER00129"/>
</dbReference>
<dbReference type="GO" id="GO:0004641">
    <property type="term" value="F:phosphoribosylformylglycinamidine cyclo-ligase activity"/>
    <property type="evidence" value="ECO:0007669"/>
    <property type="project" value="UniProtKB-UniRule"/>
</dbReference>
<proteinExistence type="inferred from homology"/>
<dbReference type="AlphaFoldDB" id="A0A2Z4XXC9"/>
<feature type="domain" description="PurM-like N-terminal" evidence="16">
    <location>
        <begin position="59"/>
        <end position="164"/>
    </location>
</feature>
<comment type="pathway">
    <text evidence="2 15">Purine metabolism; IMP biosynthesis via de novo pathway; 5-amino-1-(5-phospho-D-ribosyl)imidazole from N(2)-formyl-N(1)-(5-phospho-D-ribosyl)glycinamide: step 2/2.</text>
</comment>
<dbReference type="Proteomes" id="UP000681131">
    <property type="component" value="Chromosome"/>
</dbReference>
<comment type="subcellular location">
    <subcellularLocation>
        <location evidence="1 15">Cytoplasm</location>
    </subcellularLocation>
</comment>
<dbReference type="GO" id="GO:0046084">
    <property type="term" value="P:adenine biosynthetic process"/>
    <property type="evidence" value="ECO:0007669"/>
    <property type="project" value="TreeGrafter"/>
</dbReference>
<evidence type="ECO:0000313" key="20">
    <source>
        <dbReference type="Proteomes" id="UP000251120"/>
    </source>
</evidence>
<reference evidence="18 20" key="1">
    <citation type="submission" date="2017-06" db="EMBL/GenBank/DDBJ databases">
        <title>Complete genome of Francisella adeliensis.</title>
        <authorList>
            <person name="Vallesi A."/>
            <person name="Sjodin A."/>
        </authorList>
    </citation>
    <scope>NUCLEOTIDE SEQUENCE [LARGE SCALE GENOMIC DNA]</scope>
    <source>
        <strain evidence="18 20">FDC440</strain>
    </source>
</reference>
<evidence type="ECO:0000256" key="14">
    <source>
        <dbReference type="ARBA" id="ARBA00049057"/>
    </source>
</evidence>
<dbReference type="InterPro" id="IPR036676">
    <property type="entry name" value="PurM-like_C_sf"/>
</dbReference>
<sequence>MASLKYEDAGVNIEAGNEAVDRMKNHVKKTFTKDVLTGLGSFGSLYSLKDIINNYEEPVLVQSIDGVGTKTKVAVMCGKFENLGYDLFSAATNDIVVMGAKPITFLDYVAHDKLDADIMEELVKGMSKACAESGVSLVGGETAEMPGVYQAGEIDMVGVITGVVDKNKVINGENIQEGDVVFGLSSSGLHTNGYSFARKLFFDVAGKSHTDTYPEFNGKTIGDVLLEPHINYTNIIHDFLDNGVDIKGIAHITGGGFIENIPRVLPKGLGAKIEKNSFETPAVFKVMQQIGDISEFEMYRSFNMGIGMTVIASQEQYAKMQELAKKHTNTKLSKIGTITTSGKVEML</sequence>
<dbReference type="PANTHER" id="PTHR10520:SF12">
    <property type="entry name" value="TRIFUNCTIONAL PURINE BIOSYNTHETIC PROTEIN ADENOSINE-3"/>
    <property type="match status" value="1"/>
</dbReference>
<dbReference type="KEGG" id="fad:CDH04_02810"/>
<dbReference type="InterPro" id="IPR010918">
    <property type="entry name" value="PurM-like_C_dom"/>
</dbReference>
<accession>A0A2Z4XXC9</accession>
<evidence type="ECO:0000256" key="12">
    <source>
        <dbReference type="ARBA" id="ARBA00032931"/>
    </source>
</evidence>
<keyword evidence="6 15" id="KW-0963">Cytoplasm</keyword>
<dbReference type="EC" id="6.3.3.1" evidence="4 15"/>
<dbReference type="HAMAP" id="MF_00741">
    <property type="entry name" value="AIRS"/>
    <property type="match status" value="1"/>
</dbReference>
<evidence type="ECO:0000256" key="3">
    <source>
        <dbReference type="ARBA" id="ARBA00010280"/>
    </source>
</evidence>
<dbReference type="GO" id="GO:0005524">
    <property type="term" value="F:ATP binding"/>
    <property type="evidence" value="ECO:0007669"/>
    <property type="project" value="UniProtKB-KW"/>
</dbReference>
<evidence type="ECO:0000256" key="6">
    <source>
        <dbReference type="ARBA" id="ARBA00022490"/>
    </source>
</evidence>
<keyword evidence="8 15" id="KW-0547">Nucleotide-binding</keyword>
<dbReference type="Gene3D" id="3.30.1330.10">
    <property type="entry name" value="PurM-like, N-terminal domain"/>
    <property type="match status" value="1"/>
</dbReference>
<evidence type="ECO:0000256" key="15">
    <source>
        <dbReference type="HAMAP-Rule" id="MF_00741"/>
    </source>
</evidence>
<evidence type="ECO:0000256" key="7">
    <source>
        <dbReference type="ARBA" id="ARBA00022598"/>
    </source>
</evidence>
<evidence type="ECO:0000256" key="8">
    <source>
        <dbReference type="ARBA" id="ARBA00022741"/>
    </source>
</evidence>
<dbReference type="EMBL" id="CP021781">
    <property type="protein sequence ID" value="AXA33409.1"/>
    <property type="molecule type" value="Genomic_DNA"/>
</dbReference>
<dbReference type="InterPro" id="IPR004733">
    <property type="entry name" value="PurM_cligase"/>
</dbReference>
<dbReference type="Pfam" id="PF02769">
    <property type="entry name" value="AIRS_C"/>
    <property type="match status" value="1"/>
</dbReference>
<dbReference type="Gene3D" id="3.90.650.10">
    <property type="entry name" value="PurM-like C-terminal domain"/>
    <property type="match status" value="1"/>
</dbReference>
<dbReference type="FunFam" id="3.90.650.10:FF:000011">
    <property type="entry name" value="Phosphoribosylformylglycinamidine cyclo-ligase"/>
    <property type="match status" value="1"/>
</dbReference>
<comment type="similarity">
    <text evidence="3 15">Belongs to the AIR synthase family.</text>
</comment>
<evidence type="ECO:0000313" key="19">
    <source>
        <dbReference type="EMBL" id="QIW11637.1"/>
    </source>
</evidence>
<evidence type="ECO:0000256" key="4">
    <source>
        <dbReference type="ARBA" id="ARBA00013047"/>
    </source>
</evidence>
<dbReference type="GO" id="GO:0006189">
    <property type="term" value="P:'de novo' IMP biosynthetic process"/>
    <property type="evidence" value="ECO:0007669"/>
    <property type="project" value="UniProtKB-UniRule"/>
</dbReference>
<evidence type="ECO:0000259" key="17">
    <source>
        <dbReference type="Pfam" id="PF02769"/>
    </source>
</evidence>
<dbReference type="CDD" id="cd02196">
    <property type="entry name" value="PurM"/>
    <property type="match status" value="1"/>
</dbReference>
<dbReference type="InterPro" id="IPR036921">
    <property type="entry name" value="PurM-like_N_sf"/>
</dbReference>
<keyword evidence="7 15" id="KW-0436">Ligase</keyword>
<keyword evidence="21" id="KW-1185">Reference proteome</keyword>
<reference evidence="19 21" key="2">
    <citation type="submission" date="2019-08" db="EMBL/GenBank/DDBJ databases">
        <title>Complete genome sequences of Francisella adeliensis (FSC1325 and FSC1326).</title>
        <authorList>
            <person name="Ohrman C."/>
            <person name="Uneklint I."/>
            <person name="Vallesi A."/>
            <person name="Karlsson L."/>
            <person name="Sjodin A."/>
        </authorList>
    </citation>
    <scope>NUCLEOTIDE SEQUENCE [LARGE SCALE GENOMIC DNA]</scope>
    <source>
        <strain evidence="19 21">FSC1325</strain>
    </source>
</reference>
<protein>
    <recommendedName>
        <fullName evidence="5 15">Phosphoribosylformylglycinamidine cyclo-ligase</fullName>
        <ecNumber evidence="4 15">6.3.3.1</ecNumber>
    </recommendedName>
    <alternativeName>
        <fullName evidence="12 15">AIR synthase</fullName>
    </alternativeName>
    <alternativeName>
        <fullName evidence="13 15">AIRS</fullName>
    </alternativeName>
    <alternativeName>
        <fullName evidence="11 15">Phosphoribosyl-aminoimidazole synthetase</fullName>
    </alternativeName>
</protein>
<dbReference type="OrthoDB" id="9777881at2"/>
<feature type="domain" description="PurM-like C-terminal" evidence="17">
    <location>
        <begin position="176"/>
        <end position="345"/>
    </location>
</feature>
<name>A0A2Z4XXC9_9GAMM</name>
<dbReference type="InterPro" id="IPR016188">
    <property type="entry name" value="PurM-like_N"/>
</dbReference>
<evidence type="ECO:0000259" key="16">
    <source>
        <dbReference type="Pfam" id="PF00586"/>
    </source>
</evidence>
<evidence type="ECO:0000256" key="10">
    <source>
        <dbReference type="ARBA" id="ARBA00022840"/>
    </source>
</evidence>
<keyword evidence="10 15" id="KW-0067">ATP-binding</keyword>
<evidence type="ECO:0000256" key="2">
    <source>
        <dbReference type="ARBA" id="ARBA00004686"/>
    </source>
</evidence>
<evidence type="ECO:0000256" key="13">
    <source>
        <dbReference type="ARBA" id="ARBA00033093"/>
    </source>
</evidence>
<dbReference type="Pfam" id="PF00586">
    <property type="entry name" value="AIRS"/>
    <property type="match status" value="1"/>
</dbReference>
<evidence type="ECO:0000256" key="5">
    <source>
        <dbReference type="ARBA" id="ARBA00020367"/>
    </source>
</evidence>
<evidence type="ECO:0000256" key="9">
    <source>
        <dbReference type="ARBA" id="ARBA00022755"/>
    </source>
</evidence>
<dbReference type="RefSeq" id="WP_112869582.1">
    <property type="nucleotide sequence ID" value="NZ_CP021781.1"/>
</dbReference>
<dbReference type="NCBIfam" id="TIGR00878">
    <property type="entry name" value="purM"/>
    <property type="match status" value="1"/>
</dbReference>